<keyword evidence="1" id="KW-0378">Hydrolase</keyword>
<dbReference type="Proteomes" id="UP001207468">
    <property type="component" value="Unassembled WGS sequence"/>
</dbReference>
<dbReference type="EMBL" id="JAGFNK010000066">
    <property type="protein sequence ID" value="KAI9509377.1"/>
    <property type="molecule type" value="Genomic_DNA"/>
</dbReference>
<accession>A0ACC0UCZ2</accession>
<evidence type="ECO:0000313" key="1">
    <source>
        <dbReference type="EMBL" id="KAI9509377.1"/>
    </source>
</evidence>
<reference evidence="1" key="1">
    <citation type="submission" date="2021-03" db="EMBL/GenBank/DDBJ databases">
        <title>Evolutionary priming and transition to the ectomycorrhizal habit in an iconic lineage of mushroom-forming fungi: is preadaptation a requirement?</title>
        <authorList>
            <consortium name="DOE Joint Genome Institute"/>
            <person name="Looney B.P."/>
            <person name="Miyauchi S."/>
            <person name="Morin E."/>
            <person name="Drula E."/>
            <person name="Courty P.E."/>
            <person name="Chicoki N."/>
            <person name="Fauchery L."/>
            <person name="Kohler A."/>
            <person name="Kuo A."/>
            <person name="LaButti K."/>
            <person name="Pangilinan J."/>
            <person name="Lipzen A."/>
            <person name="Riley R."/>
            <person name="Andreopoulos W."/>
            <person name="He G."/>
            <person name="Johnson J."/>
            <person name="Barry K.W."/>
            <person name="Grigoriev I.V."/>
            <person name="Nagy L."/>
            <person name="Hibbett D."/>
            <person name="Henrissat B."/>
            <person name="Matheny P.B."/>
            <person name="Labbe J."/>
            <person name="Martin A.F."/>
        </authorList>
    </citation>
    <scope>NUCLEOTIDE SEQUENCE</scope>
    <source>
        <strain evidence="1">BPL698</strain>
    </source>
</reference>
<comment type="caution">
    <text evidence="1">The sequence shown here is derived from an EMBL/GenBank/DDBJ whole genome shotgun (WGS) entry which is preliminary data.</text>
</comment>
<sequence length="547" mass="59865">MHLLALALSLCSLLCALSPALAVPTRTSVRKSGRSSSSFVTTSGTGFSVDDKDFTFVGTNAYWLPYLNNDDDISNTLANMSQAGITVLRTWAFNDVTTIPDTGSWLQLIKDGTTTINMGENGIQRLDRFIQLAKKYNIYVYFALTNNWNPSVAGTPTPVRRNGETPTSLPRNFLSNDYGGMDAYVREFGVNKTHDEFFTNEEIRDKFNSYVQFIVSRYADEPGVIAWELANDARCFSTLAASDQCNSNVVTQWHAETARFVRSVDSDHLITSGNHGFFCPTCPKLFTKPPPPQPSSAPVPDENHKRTSGGLMTPSRFLRMVAEERRAAPRVLGAREGVKIRGRWTAPNKAKRQTGGIGPAFSGFFGVDSEDILNAPDIDFGTFQLFPDQVDYEVTGSESQAPTSDFNNTLSQTTAWIRAQAESARAIGKPVVLSAFGLITEDNLAQFIPFNATTPLTQSQQQNWKRQDFGGVTTGTNQQQVTNAYTTWLQTGSQSGVSGMNQYQARTFVQSSTPGGTVGTSPNDGYGILGTDETQVQQVLTNATRPA</sequence>
<proteinExistence type="predicted"/>
<evidence type="ECO:0000313" key="2">
    <source>
        <dbReference type="Proteomes" id="UP001207468"/>
    </source>
</evidence>
<organism evidence="1 2">
    <name type="scientific">Russula earlei</name>
    <dbReference type="NCBI Taxonomy" id="71964"/>
    <lineage>
        <taxon>Eukaryota</taxon>
        <taxon>Fungi</taxon>
        <taxon>Dikarya</taxon>
        <taxon>Basidiomycota</taxon>
        <taxon>Agaricomycotina</taxon>
        <taxon>Agaricomycetes</taxon>
        <taxon>Russulales</taxon>
        <taxon>Russulaceae</taxon>
        <taxon>Russula</taxon>
    </lineage>
</organism>
<keyword evidence="2" id="KW-1185">Reference proteome</keyword>
<name>A0ACC0UCZ2_9AGAM</name>
<gene>
    <name evidence="1" type="ORF">F5148DRAFT_1346922</name>
</gene>
<protein>
    <submittedName>
        <fullName evidence="1">Glycoside hydrolase</fullName>
    </submittedName>
</protein>